<evidence type="ECO:0000256" key="1">
    <source>
        <dbReference type="SAM" id="SignalP"/>
    </source>
</evidence>
<organism evidence="2 3">
    <name type="scientific">Chlorobium phaeovibrioides</name>
    <dbReference type="NCBI Taxonomy" id="1094"/>
    <lineage>
        <taxon>Bacteria</taxon>
        <taxon>Pseudomonadati</taxon>
        <taxon>Chlorobiota</taxon>
        <taxon>Chlorobiia</taxon>
        <taxon>Chlorobiales</taxon>
        <taxon>Chlorobiaceae</taxon>
        <taxon>Chlorobium/Pelodictyon group</taxon>
        <taxon>Chlorobium</taxon>
    </lineage>
</organism>
<sequence>MKTRKMIAGAAVVAALCMNAEPSLNAAEFDIQHLEVIQLMTEGAGTTAGQAYNFSGVNPHAAGLSSPFVSVSFQNTNAYDISLANAFASTINGTASAFVFAGNNVKFAPDVITVR</sequence>
<feature type="chain" id="PRO_5046756754" description="PEP-CTERM sorting domain-containing protein" evidence="1">
    <location>
        <begin position="27"/>
        <end position="115"/>
    </location>
</feature>
<keyword evidence="1" id="KW-0732">Signal</keyword>
<keyword evidence="3" id="KW-1185">Reference proteome</keyword>
<accession>A0ABW9UR57</accession>
<evidence type="ECO:0000313" key="3">
    <source>
        <dbReference type="Proteomes" id="UP000489351"/>
    </source>
</evidence>
<evidence type="ECO:0008006" key="4">
    <source>
        <dbReference type="Google" id="ProtNLM"/>
    </source>
</evidence>
<dbReference type="RefSeq" id="WP_011890314.1">
    <property type="nucleotide sequence ID" value="NZ_WUBZ01000074.1"/>
</dbReference>
<evidence type="ECO:0000313" key="2">
    <source>
        <dbReference type="EMBL" id="MWV55234.1"/>
    </source>
</evidence>
<name>A0ABW9UR57_CHLPH</name>
<dbReference type="EMBL" id="WUBZ01000074">
    <property type="protein sequence ID" value="MWV55234.1"/>
    <property type="molecule type" value="Genomic_DNA"/>
</dbReference>
<gene>
    <name evidence="2" type="ORF">GJ685_09240</name>
</gene>
<reference evidence="2 3" key="1">
    <citation type="submission" date="2019-11" db="EMBL/GenBank/DDBJ databases">
        <title>Green- and brown-colored morphotypes of Chlorobia in the stratified aquatic ecosystems of Kandalaksha Gulf (White Sea): A model for study of the accessory genome evolution.</title>
        <authorList>
            <person name="Grouzdev D.S."/>
        </authorList>
    </citation>
    <scope>NUCLEOTIDE SEQUENCE [LARGE SCALE GENOMIC DNA]</scope>
    <source>
        <strain evidence="2 3">ZM</strain>
    </source>
</reference>
<proteinExistence type="predicted"/>
<dbReference type="Proteomes" id="UP000489351">
    <property type="component" value="Unassembled WGS sequence"/>
</dbReference>
<comment type="caution">
    <text evidence="2">The sequence shown here is derived from an EMBL/GenBank/DDBJ whole genome shotgun (WGS) entry which is preliminary data.</text>
</comment>
<protein>
    <recommendedName>
        <fullName evidence="4">PEP-CTERM sorting domain-containing protein</fullName>
    </recommendedName>
</protein>
<feature type="signal peptide" evidence="1">
    <location>
        <begin position="1"/>
        <end position="26"/>
    </location>
</feature>